<dbReference type="GO" id="GO:0008270">
    <property type="term" value="F:zinc ion binding"/>
    <property type="evidence" value="ECO:0007669"/>
    <property type="project" value="InterPro"/>
</dbReference>
<evidence type="ECO:0000256" key="5">
    <source>
        <dbReference type="ARBA" id="ARBA00023242"/>
    </source>
</evidence>
<evidence type="ECO:0000313" key="9">
    <source>
        <dbReference type="Proteomes" id="UP000503462"/>
    </source>
</evidence>
<keyword evidence="9" id="KW-1185">Reference proteome</keyword>
<dbReference type="Proteomes" id="UP000503462">
    <property type="component" value="Chromosome 4"/>
</dbReference>
<dbReference type="PANTHER" id="PTHR31845">
    <property type="entry name" value="FINGER DOMAIN PROTEIN, PUTATIVE-RELATED"/>
    <property type="match status" value="1"/>
</dbReference>
<dbReference type="GO" id="GO:0000976">
    <property type="term" value="F:transcription cis-regulatory region binding"/>
    <property type="evidence" value="ECO:0007669"/>
    <property type="project" value="TreeGrafter"/>
</dbReference>
<dbReference type="SMART" id="SM00066">
    <property type="entry name" value="GAL4"/>
    <property type="match status" value="1"/>
</dbReference>
<dbReference type="Gene3D" id="4.10.240.10">
    <property type="entry name" value="Zn(2)-C6 fungal-type DNA-binding domain"/>
    <property type="match status" value="1"/>
</dbReference>
<organism evidence="8 9">
    <name type="scientific">Peltaster fructicola</name>
    <dbReference type="NCBI Taxonomy" id="286661"/>
    <lineage>
        <taxon>Eukaryota</taxon>
        <taxon>Fungi</taxon>
        <taxon>Dikarya</taxon>
        <taxon>Ascomycota</taxon>
        <taxon>Pezizomycotina</taxon>
        <taxon>Dothideomycetes</taxon>
        <taxon>Dothideomycetes incertae sedis</taxon>
        <taxon>Peltaster</taxon>
    </lineage>
</organism>
<dbReference type="SUPFAM" id="SSF57701">
    <property type="entry name" value="Zn2/Cys6 DNA-binding domain"/>
    <property type="match status" value="1"/>
</dbReference>
<dbReference type="PROSITE" id="PS00463">
    <property type="entry name" value="ZN2_CY6_FUNGAL_1"/>
    <property type="match status" value="1"/>
</dbReference>
<protein>
    <recommendedName>
        <fullName evidence="7">Zn(2)-C6 fungal-type domain-containing protein</fullName>
    </recommendedName>
</protein>
<comment type="subcellular location">
    <subcellularLocation>
        <location evidence="1">Nucleus</location>
    </subcellularLocation>
</comment>
<feature type="region of interest" description="Disordered" evidence="6">
    <location>
        <begin position="105"/>
        <end position="132"/>
    </location>
</feature>
<feature type="domain" description="Zn(2)-C6 fungal-type" evidence="7">
    <location>
        <begin position="25"/>
        <end position="57"/>
    </location>
</feature>
<dbReference type="InterPro" id="IPR001138">
    <property type="entry name" value="Zn2Cys6_DnaBD"/>
</dbReference>
<evidence type="ECO:0000256" key="1">
    <source>
        <dbReference type="ARBA" id="ARBA00004123"/>
    </source>
</evidence>
<keyword evidence="4" id="KW-0804">Transcription</keyword>
<accession>A0A6H0Y1U1</accession>
<name>A0A6H0Y1U1_9PEZI</name>
<keyword evidence="2" id="KW-0805">Transcription regulation</keyword>
<evidence type="ECO:0000256" key="3">
    <source>
        <dbReference type="ARBA" id="ARBA00023125"/>
    </source>
</evidence>
<evidence type="ECO:0000256" key="6">
    <source>
        <dbReference type="SAM" id="MobiDB-lite"/>
    </source>
</evidence>
<dbReference type="Pfam" id="PF00172">
    <property type="entry name" value="Zn_clus"/>
    <property type="match status" value="1"/>
</dbReference>
<dbReference type="CDD" id="cd00067">
    <property type="entry name" value="GAL4"/>
    <property type="match status" value="1"/>
</dbReference>
<feature type="compositionally biased region" description="Basic and acidic residues" evidence="6">
    <location>
        <begin position="109"/>
        <end position="132"/>
    </location>
</feature>
<dbReference type="AlphaFoldDB" id="A0A6H0Y1U1"/>
<dbReference type="InterPro" id="IPR036864">
    <property type="entry name" value="Zn2-C6_fun-type_DNA-bd_sf"/>
</dbReference>
<gene>
    <name evidence="8" type="ORF">AMS68_006491</name>
</gene>
<dbReference type="GO" id="GO:0005634">
    <property type="term" value="C:nucleus"/>
    <property type="evidence" value="ECO:0007669"/>
    <property type="project" value="UniProtKB-SubCell"/>
</dbReference>
<keyword evidence="3" id="KW-0238">DNA-binding</keyword>
<dbReference type="PROSITE" id="PS50048">
    <property type="entry name" value="ZN2_CY6_FUNGAL_2"/>
    <property type="match status" value="1"/>
</dbReference>
<dbReference type="EMBL" id="CP051142">
    <property type="protein sequence ID" value="QIX00974.1"/>
    <property type="molecule type" value="Genomic_DNA"/>
</dbReference>
<evidence type="ECO:0000256" key="4">
    <source>
        <dbReference type="ARBA" id="ARBA00023163"/>
    </source>
</evidence>
<proteinExistence type="predicted"/>
<evidence type="ECO:0000256" key="2">
    <source>
        <dbReference type="ARBA" id="ARBA00023015"/>
    </source>
</evidence>
<dbReference type="PANTHER" id="PTHR31845:SF17">
    <property type="entry name" value="ZN(II)2CYS6 TRANSCRIPTION FACTOR (EUROFUNG)"/>
    <property type="match status" value="1"/>
</dbReference>
<keyword evidence="5" id="KW-0539">Nucleus</keyword>
<reference evidence="8 9" key="1">
    <citation type="journal article" date="2016" name="Sci. Rep.">
        <title>Peltaster fructicola genome reveals evolution from an invasive phytopathogen to an ectophytic parasite.</title>
        <authorList>
            <person name="Xu C."/>
            <person name="Chen H."/>
            <person name="Gleason M.L."/>
            <person name="Xu J.R."/>
            <person name="Liu H."/>
            <person name="Zhang R."/>
            <person name="Sun G."/>
        </authorList>
    </citation>
    <scope>NUCLEOTIDE SEQUENCE [LARGE SCALE GENOMIC DNA]</scope>
    <source>
        <strain evidence="8 9">LNHT1506</strain>
    </source>
</reference>
<evidence type="ECO:0000313" key="8">
    <source>
        <dbReference type="EMBL" id="QIX00974.1"/>
    </source>
</evidence>
<dbReference type="OrthoDB" id="4060227at2759"/>
<sequence length="604" mass="66851">MDAVELLRDQFGDGKSPDITRKITACVACRKQKIKCHIKEGKPPCSRCVKRGLPCTVNKSLQTILQSDVLWKSAIEKKVEQLESHFHTLAGKLSMPELTTTADLTEVTEDSHSGRRATDTDDQHKRRADTDHQPLTWDIVMGPHPGAIPGSVVSAVPTSSQNVRPDIVSREVITAAQAQEFLSMYTNRLDHFVYGVLGDNKTLEEIRTSSSLLLAAVCAVGSLHLASPQFDKLYQEFIAIASAQSFSRRLNTDDVRGLCIGAFWLSGISWACVANAVRISAELQLHRSIYGALEGDRAHYLRTRLYYLVYVCDHHFSIPYGRSPMTSDCESIRDNAAFLSSRHAVEDDARLVSQLRLWQILTKVYLSLGANVDRPLTSSALDTIRRLGIEIDGIRVDWTERFARNRFIGNYPRKGVGLHVHFAKLYLYSHAFRGVTQANFRSSAIALDIDELANAALLSATSILQTVVSDNELAGYLNGLPTYFDLMIAFAVVFVLKVSTSYTSYVRVDISKVIQLVAELVAVLKTITAEIHTRHILASVAKGAETLLQKCDAASQGLEASVSTGDLFDQSFYDVPVNWSDLTLDNFYMGDFDFLSNQAAFGGS</sequence>
<dbReference type="GO" id="GO:0000981">
    <property type="term" value="F:DNA-binding transcription factor activity, RNA polymerase II-specific"/>
    <property type="evidence" value="ECO:0007669"/>
    <property type="project" value="InterPro"/>
</dbReference>
<evidence type="ECO:0000259" key="7">
    <source>
        <dbReference type="PROSITE" id="PS50048"/>
    </source>
</evidence>
<dbReference type="CDD" id="cd12148">
    <property type="entry name" value="fungal_TF_MHR"/>
    <property type="match status" value="1"/>
</dbReference>
<dbReference type="InterPro" id="IPR051089">
    <property type="entry name" value="prtT"/>
</dbReference>